<feature type="domain" description="N-acetyltransferase" evidence="1">
    <location>
        <begin position="6"/>
        <end position="92"/>
    </location>
</feature>
<protein>
    <submittedName>
        <fullName evidence="2">N-acetyltransferase</fullName>
    </submittedName>
</protein>
<dbReference type="KEGG" id="nmes:H9L09_09395"/>
<name>A0A7G9RFX0_9ACTN</name>
<dbReference type="EMBL" id="CP060713">
    <property type="protein sequence ID" value="QNN54495.1"/>
    <property type="molecule type" value="Genomic_DNA"/>
</dbReference>
<dbReference type="InterPro" id="IPR045057">
    <property type="entry name" value="Gcn5-rel_NAT"/>
</dbReference>
<dbReference type="PROSITE" id="PS51729">
    <property type="entry name" value="GNAT_YJDJ"/>
    <property type="match status" value="1"/>
</dbReference>
<reference evidence="2 3" key="1">
    <citation type="submission" date="2020-08" db="EMBL/GenBank/DDBJ databases">
        <title>Genome sequence of Nocardioides mesophilus KACC 16243T.</title>
        <authorList>
            <person name="Hyun D.-W."/>
            <person name="Bae J.-W."/>
        </authorList>
    </citation>
    <scope>NUCLEOTIDE SEQUENCE [LARGE SCALE GENOMIC DNA]</scope>
    <source>
        <strain evidence="2 3">KACC 16243</strain>
    </source>
</reference>
<keyword evidence="3" id="KW-1185">Reference proteome</keyword>
<sequence length="94" mass="10326">MSFSVRENPDQHRYEAVDGDTVAGYVEYVDHRGTRVLFHTEVDDAVEGQGIGSLLARSVLDSVTGAGLPTRVTCPFLVSYVEKHPEYADKVELG</sequence>
<dbReference type="SUPFAM" id="SSF55729">
    <property type="entry name" value="Acyl-CoA N-acyltransferases (Nat)"/>
    <property type="match status" value="1"/>
</dbReference>
<dbReference type="AlphaFoldDB" id="A0A7G9RFX0"/>
<dbReference type="InterPro" id="IPR031165">
    <property type="entry name" value="GNAT_YJDJ"/>
</dbReference>
<dbReference type="Proteomes" id="UP000515947">
    <property type="component" value="Chromosome"/>
</dbReference>
<organism evidence="2 3">
    <name type="scientific">Nocardioides mesophilus</name>
    <dbReference type="NCBI Taxonomy" id="433659"/>
    <lineage>
        <taxon>Bacteria</taxon>
        <taxon>Bacillati</taxon>
        <taxon>Actinomycetota</taxon>
        <taxon>Actinomycetes</taxon>
        <taxon>Propionibacteriales</taxon>
        <taxon>Nocardioidaceae</taxon>
        <taxon>Nocardioides</taxon>
    </lineage>
</organism>
<dbReference type="Gene3D" id="3.40.630.30">
    <property type="match status" value="1"/>
</dbReference>
<dbReference type="PANTHER" id="PTHR31435:SF10">
    <property type="entry name" value="BSR4717 PROTEIN"/>
    <property type="match status" value="1"/>
</dbReference>
<dbReference type="InterPro" id="IPR016181">
    <property type="entry name" value="Acyl_CoA_acyltransferase"/>
</dbReference>
<accession>A0A7G9RFX0</accession>
<evidence type="ECO:0000313" key="2">
    <source>
        <dbReference type="EMBL" id="QNN54495.1"/>
    </source>
</evidence>
<proteinExistence type="predicted"/>
<evidence type="ECO:0000259" key="1">
    <source>
        <dbReference type="PROSITE" id="PS51729"/>
    </source>
</evidence>
<dbReference type="GO" id="GO:0016740">
    <property type="term" value="F:transferase activity"/>
    <property type="evidence" value="ECO:0007669"/>
    <property type="project" value="UniProtKB-KW"/>
</dbReference>
<gene>
    <name evidence="2" type="ORF">H9L09_09395</name>
</gene>
<evidence type="ECO:0000313" key="3">
    <source>
        <dbReference type="Proteomes" id="UP000515947"/>
    </source>
</evidence>
<keyword evidence="2" id="KW-0808">Transferase</keyword>
<dbReference type="RefSeq" id="WP_187580335.1">
    <property type="nucleotide sequence ID" value="NZ_CP060713.1"/>
</dbReference>
<dbReference type="Pfam" id="PF14542">
    <property type="entry name" value="Acetyltransf_CG"/>
    <property type="match status" value="1"/>
</dbReference>
<dbReference type="PANTHER" id="PTHR31435">
    <property type="entry name" value="PROTEIN NATD1"/>
    <property type="match status" value="1"/>
</dbReference>